<dbReference type="Proteomes" id="UP000233375">
    <property type="component" value="Unassembled WGS sequence"/>
</dbReference>
<dbReference type="EMBL" id="PISE01000010">
    <property type="protein sequence ID" value="PKG24840.1"/>
    <property type="molecule type" value="Genomic_DNA"/>
</dbReference>
<dbReference type="Pfam" id="PF14552">
    <property type="entry name" value="Tautomerase_2"/>
    <property type="match status" value="1"/>
</dbReference>
<protein>
    <submittedName>
        <fullName evidence="1">Tautomerase family protein</fullName>
    </submittedName>
</protein>
<dbReference type="SUPFAM" id="SSF55331">
    <property type="entry name" value="Tautomerase/MIF"/>
    <property type="match status" value="1"/>
</dbReference>
<dbReference type="RefSeq" id="WP_101175870.1">
    <property type="nucleotide sequence ID" value="NZ_PISE01000010.1"/>
</dbReference>
<gene>
    <name evidence="1" type="ORF">CWS01_04580</name>
</gene>
<reference evidence="1 2" key="1">
    <citation type="journal article" date="2003" name="Int. J. Syst. Evol. Microbiol.">
        <title>Bacillus nealsonii sp. nov., isolated from a spacecraft-assembly facility, whose spores are gamma-radiation resistant.</title>
        <authorList>
            <person name="Venkateswaran K."/>
            <person name="Kempf M."/>
            <person name="Chen F."/>
            <person name="Satomi M."/>
            <person name="Nicholson W."/>
            <person name="Kern R."/>
        </authorList>
    </citation>
    <scope>NUCLEOTIDE SEQUENCE [LARGE SCALE GENOMIC DNA]</scope>
    <source>
        <strain evidence="1 2">FO-92</strain>
    </source>
</reference>
<evidence type="ECO:0000313" key="1">
    <source>
        <dbReference type="EMBL" id="PKG24840.1"/>
    </source>
</evidence>
<dbReference type="AlphaFoldDB" id="A0A2N0Z5Q7"/>
<organism evidence="1 2">
    <name type="scientific">Niallia nealsonii</name>
    <dbReference type="NCBI Taxonomy" id="115979"/>
    <lineage>
        <taxon>Bacteria</taxon>
        <taxon>Bacillati</taxon>
        <taxon>Bacillota</taxon>
        <taxon>Bacilli</taxon>
        <taxon>Bacillales</taxon>
        <taxon>Bacillaceae</taxon>
        <taxon>Niallia</taxon>
    </lineage>
</organism>
<comment type="caution">
    <text evidence="1">The sequence shown here is derived from an EMBL/GenBank/DDBJ whole genome shotgun (WGS) entry which is preliminary data.</text>
</comment>
<proteinExistence type="predicted"/>
<dbReference type="PANTHER" id="PTHR38460">
    <property type="entry name" value="TAUTOMERASE YOLI-RELATED"/>
    <property type="match status" value="1"/>
</dbReference>
<accession>A0A2N0Z5Q7</accession>
<dbReference type="InterPro" id="IPR014347">
    <property type="entry name" value="Tautomerase/MIF_sf"/>
</dbReference>
<evidence type="ECO:0000313" key="2">
    <source>
        <dbReference type="Proteomes" id="UP000233375"/>
    </source>
</evidence>
<sequence length="129" mass="14906">MPLIRFDMLEGRTETEITKLLDVAHHVMVECFQVPEGDRYQLVSQHKPYEMIVKDTGLGFERTNDVIVLTVTSRPRTTEQKQSFYRQLTEALQAECSIDPKDVMVSFVINDDEDWSFGFGRAQFLTGEL</sequence>
<name>A0A2N0Z5Q7_9BACI</name>
<dbReference type="PANTHER" id="PTHR38460:SF1">
    <property type="entry name" value="TAUTOMERASE YOLI-RELATED"/>
    <property type="match status" value="1"/>
</dbReference>
<keyword evidence="2" id="KW-1185">Reference proteome</keyword>
<dbReference type="Gene3D" id="3.30.429.10">
    <property type="entry name" value="Macrophage Migration Inhibitory Factor"/>
    <property type="match status" value="1"/>
</dbReference>
<dbReference type="InterPro" id="IPR037479">
    <property type="entry name" value="Tauto_MSAD"/>
</dbReference>
<dbReference type="OrthoDB" id="9804765at2"/>